<evidence type="ECO:0000259" key="1">
    <source>
        <dbReference type="Pfam" id="PF04016"/>
    </source>
</evidence>
<accession>A0A0L6CMN7</accession>
<dbReference type="Proteomes" id="UP000037397">
    <property type="component" value="Unassembled WGS sequence"/>
</dbReference>
<gene>
    <name evidence="2" type="ORF">VV01_20195</name>
</gene>
<dbReference type="EMBL" id="LAIR01000002">
    <property type="protein sequence ID" value="KNX38925.1"/>
    <property type="molecule type" value="Genomic_DNA"/>
</dbReference>
<reference evidence="3" key="1">
    <citation type="submission" date="2015-03" db="EMBL/GenBank/DDBJ databases">
        <title>Luteipulveratus halotolerans sp. nov., a novel actinobacterium (Dermacoccaceae) from Sarawak, Malaysia.</title>
        <authorList>
            <person name="Juboi H."/>
            <person name="Basik A."/>
            <person name="Shamsul S.S."/>
            <person name="Arnold P."/>
            <person name="Schmitt E.K."/>
            <person name="Sanglier J.-J."/>
            <person name="Yeo T."/>
        </authorList>
    </citation>
    <scope>NUCLEOTIDE SEQUENCE [LARGE SCALE GENOMIC DNA]</scope>
    <source>
        <strain evidence="3">C296001</strain>
    </source>
</reference>
<dbReference type="AlphaFoldDB" id="A0A0L6CMN7"/>
<evidence type="ECO:0000313" key="2">
    <source>
        <dbReference type="EMBL" id="KNX38925.1"/>
    </source>
</evidence>
<protein>
    <recommendedName>
        <fullName evidence="1">Putative heavy-metal chelation domain-containing protein</fullName>
    </recommendedName>
</protein>
<dbReference type="Gene3D" id="3.40.50.11590">
    <property type="match status" value="1"/>
</dbReference>
<dbReference type="Pfam" id="PF04016">
    <property type="entry name" value="DUF364"/>
    <property type="match status" value="1"/>
</dbReference>
<proteinExistence type="predicted"/>
<dbReference type="InterPro" id="IPR007161">
    <property type="entry name" value="DUF364"/>
</dbReference>
<dbReference type="RefSeq" id="WP_050671458.1">
    <property type="nucleotide sequence ID" value="NZ_LAIR01000002.1"/>
</dbReference>
<keyword evidence="3" id="KW-1185">Reference proteome</keyword>
<organism evidence="2 3">
    <name type="scientific">Luteipulveratus halotolerans</name>
    <dbReference type="NCBI Taxonomy" id="1631356"/>
    <lineage>
        <taxon>Bacteria</taxon>
        <taxon>Bacillati</taxon>
        <taxon>Actinomycetota</taxon>
        <taxon>Actinomycetes</taxon>
        <taxon>Micrococcales</taxon>
        <taxon>Dermacoccaceae</taxon>
        <taxon>Luteipulveratus</taxon>
    </lineage>
</organism>
<dbReference type="PATRIC" id="fig|1631356.3.peg.4056"/>
<dbReference type="OrthoDB" id="6017773at2"/>
<feature type="domain" description="Putative heavy-metal chelation" evidence="1">
    <location>
        <begin position="130"/>
        <end position="239"/>
    </location>
</feature>
<name>A0A0L6CMN7_9MICO</name>
<sequence>MTVDELVAQARSETGACDLTARSVFWVQHGTRLAGSPQLFRNRYVLVRVESAFGACAVEEGELDGSVADLSGSTVADLLAHPALPVRVAALDAHLGARSPHRDDPRAERVLLPTGTPDQRAVARDAAVASLLDITPGSRVALIGVVNPLVAAIRERGGECLPCDLALTRTHWGDPVTSDMAAVLERADAVLATGMTIGNGSFDTIRETCARRGVPLTVYAQSAASVARALLGRGVTALSAEPMSFSQLSADESPLYLYRHHRGAA</sequence>
<comment type="caution">
    <text evidence="2">The sequence shown here is derived from an EMBL/GenBank/DDBJ whole genome shotgun (WGS) entry which is preliminary data.</text>
</comment>
<evidence type="ECO:0000313" key="3">
    <source>
        <dbReference type="Proteomes" id="UP000037397"/>
    </source>
</evidence>
<dbReference type="SUPFAM" id="SSF159713">
    <property type="entry name" value="Dhaf3308-like"/>
    <property type="match status" value="1"/>
</dbReference>
<dbReference type="STRING" id="1631356.VV01_20195"/>